<keyword evidence="2" id="KW-1185">Reference proteome</keyword>
<dbReference type="Proteomes" id="UP001396334">
    <property type="component" value="Unassembled WGS sequence"/>
</dbReference>
<comment type="caution">
    <text evidence="1">The sequence shown here is derived from an EMBL/GenBank/DDBJ whole genome shotgun (WGS) entry which is preliminary data.</text>
</comment>
<reference evidence="1 2" key="1">
    <citation type="journal article" date="2024" name="G3 (Bethesda)">
        <title>Genome assembly of Hibiscus sabdariffa L. provides insights into metabolisms of medicinal natural products.</title>
        <authorList>
            <person name="Kim T."/>
        </authorList>
    </citation>
    <scope>NUCLEOTIDE SEQUENCE [LARGE SCALE GENOMIC DNA]</scope>
    <source>
        <strain evidence="1">TK-2024</strain>
        <tissue evidence="1">Old leaves</tissue>
    </source>
</reference>
<evidence type="ECO:0000313" key="2">
    <source>
        <dbReference type="Proteomes" id="UP001396334"/>
    </source>
</evidence>
<protein>
    <submittedName>
        <fullName evidence="1">Uncharacterized protein</fullName>
    </submittedName>
</protein>
<accession>A0ABR2TLG9</accession>
<sequence>MRSRVSERDWFVRGMTNVMEVGLAHHIRSDGTEACNPLIPATPSSVCFPFSVSGTSRSRTQCKMGSRVTHMCYCTNKTEQKSVPFLVIEMKTKFYSRTYQQLLDIVIDLEHSCGLDKSTRVSQLV</sequence>
<proteinExistence type="predicted"/>
<gene>
    <name evidence="1" type="ORF">V6N11_023090</name>
</gene>
<dbReference type="EMBL" id="JBBPBN010000005">
    <property type="protein sequence ID" value="KAK9038207.1"/>
    <property type="molecule type" value="Genomic_DNA"/>
</dbReference>
<name>A0ABR2TLG9_9ROSI</name>
<organism evidence="1 2">
    <name type="scientific">Hibiscus sabdariffa</name>
    <name type="common">roselle</name>
    <dbReference type="NCBI Taxonomy" id="183260"/>
    <lineage>
        <taxon>Eukaryota</taxon>
        <taxon>Viridiplantae</taxon>
        <taxon>Streptophyta</taxon>
        <taxon>Embryophyta</taxon>
        <taxon>Tracheophyta</taxon>
        <taxon>Spermatophyta</taxon>
        <taxon>Magnoliopsida</taxon>
        <taxon>eudicotyledons</taxon>
        <taxon>Gunneridae</taxon>
        <taxon>Pentapetalae</taxon>
        <taxon>rosids</taxon>
        <taxon>malvids</taxon>
        <taxon>Malvales</taxon>
        <taxon>Malvaceae</taxon>
        <taxon>Malvoideae</taxon>
        <taxon>Hibiscus</taxon>
    </lineage>
</organism>
<evidence type="ECO:0000313" key="1">
    <source>
        <dbReference type="EMBL" id="KAK9038207.1"/>
    </source>
</evidence>